<dbReference type="InterPro" id="IPR051466">
    <property type="entry name" value="D-amino_acid_metab_enzyme"/>
</dbReference>
<dbReference type="PANTHER" id="PTHR28004">
    <property type="entry name" value="ZGC:162816-RELATED"/>
    <property type="match status" value="1"/>
</dbReference>
<dbReference type="Gene3D" id="3.20.20.10">
    <property type="entry name" value="Alanine racemase"/>
    <property type="match status" value="1"/>
</dbReference>
<dbReference type="EMBL" id="JAWJZF010000338">
    <property type="protein sequence ID" value="MDX2292705.1"/>
    <property type="molecule type" value="Genomic_DNA"/>
</dbReference>
<protein>
    <submittedName>
        <fullName evidence="2">Alanine racemase</fullName>
        <ecNumber evidence="2">5.1.1.1</ecNumber>
    </submittedName>
</protein>
<comment type="caution">
    <text evidence="2">The sequence shown here is derived from an EMBL/GenBank/DDBJ whole genome shotgun (WGS) entry which is preliminary data.</text>
</comment>
<feature type="domain" description="Alanine racemase N-terminal" evidence="1">
    <location>
        <begin position="40"/>
        <end position="242"/>
    </location>
</feature>
<keyword evidence="3" id="KW-1185">Reference proteome</keyword>
<organism evidence="2 3">
    <name type="scientific">Streptomyces roseolus</name>
    <dbReference type="NCBI Taxonomy" id="67358"/>
    <lineage>
        <taxon>Bacteria</taxon>
        <taxon>Bacillati</taxon>
        <taxon>Actinomycetota</taxon>
        <taxon>Actinomycetes</taxon>
        <taxon>Kitasatosporales</taxon>
        <taxon>Streptomycetaceae</taxon>
        <taxon>Streptomyces</taxon>
    </lineage>
</organism>
<keyword evidence="2" id="KW-0413">Isomerase</keyword>
<reference evidence="2 3" key="1">
    <citation type="submission" date="2023-10" db="EMBL/GenBank/DDBJ databases">
        <authorList>
            <person name="Wang X.X."/>
        </authorList>
    </citation>
    <scope>NUCLEOTIDE SEQUENCE [LARGE SCALE GENOMIC DNA]</scope>
    <source>
        <strain evidence="2 3">NBRC 12816</strain>
    </source>
</reference>
<gene>
    <name evidence="2" type="ORF">R2363_11020</name>
</gene>
<dbReference type="InterPro" id="IPR001608">
    <property type="entry name" value="Ala_racemase_N"/>
</dbReference>
<dbReference type="InterPro" id="IPR029066">
    <property type="entry name" value="PLP-binding_barrel"/>
</dbReference>
<dbReference type="PANTHER" id="PTHR28004:SF2">
    <property type="entry name" value="D-SERINE DEHYDRATASE"/>
    <property type="match status" value="1"/>
</dbReference>
<evidence type="ECO:0000259" key="1">
    <source>
        <dbReference type="Pfam" id="PF01168"/>
    </source>
</evidence>
<dbReference type="EC" id="5.1.1.1" evidence="2"/>
<dbReference type="RefSeq" id="WP_319009179.1">
    <property type="nucleotide sequence ID" value="NZ_JAWJZF010000338.1"/>
</dbReference>
<proteinExistence type="predicted"/>
<dbReference type="Proteomes" id="UP001278571">
    <property type="component" value="Unassembled WGS sequence"/>
</dbReference>
<sequence length="416" mass="43095">MASARPADAVATAAAPAPRPAGFADLEKATAGLQPPFAVVDLGALRANAAQMTRRAGGKPIRLASKSLRCRALIDTVLAGPGFSGVLAFTLPEALWLAAHDPALDVLVGYPTADTDALGRLAADEDAAARITVMVDSAEQLDLLTAAIGPSGPPVRVCLDLDASLRLLGGRVHLGMRRSPLHAPAQAAALARAVVARPRLRLAGVMAYEGQIAGVGDDQPTQARPMRTAVRAVQRLSARELRARRAAAVRAVREVAPLEFVNGGGTGSLETTSAEPAVTELGAGSGLYAPALFDHYRGFSPLPAAFFALAVVRRPAPGHVTVLGGGWTASGAPGPDRLPVPVHPAGLRVLAAEGAGEVQTPLAGPAADTLRCGDRVWFRHAKAGELCERVDTLHLVEHDRVVDEVPTYRGEGMAFL</sequence>
<dbReference type="SUPFAM" id="SSF51419">
    <property type="entry name" value="PLP-binding barrel"/>
    <property type="match status" value="1"/>
</dbReference>
<dbReference type="Pfam" id="PF01168">
    <property type="entry name" value="Ala_racemase_N"/>
    <property type="match status" value="1"/>
</dbReference>
<dbReference type="GO" id="GO:0008784">
    <property type="term" value="F:alanine racemase activity"/>
    <property type="evidence" value="ECO:0007669"/>
    <property type="project" value="UniProtKB-EC"/>
</dbReference>
<accession>A0ABU4K5J6</accession>
<name>A0ABU4K5J6_9ACTN</name>
<evidence type="ECO:0000313" key="3">
    <source>
        <dbReference type="Proteomes" id="UP001278571"/>
    </source>
</evidence>
<evidence type="ECO:0000313" key="2">
    <source>
        <dbReference type="EMBL" id="MDX2292705.1"/>
    </source>
</evidence>